<keyword evidence="2" id="KW-1185">Reference proteome</keyword>
<evidence type="ECO:0000313" key="2">
    <source>
        <dbReference type="Proteomes" id="UP000070224"/>
    </source>
</evidence>
<dbReference type="PATRIC" id="fig|322095.3.peg.563"/>
<gene>
    <name evidence="1" type="ORF">HMPREF3185_00571</name>
</gene>
<dbReference type="Proteomes" id="UP000070224">
    <property type="component" value="Unassembled WGS sequence"/>
</dbReference>
<accession>A0A134BB93</accession>
<reference evidence="2" key="1">
    <citation type="submission" date="2016-01" db="EMBL/GenBank/DDBJ databases">
        <authorList>
            <person name="Mitreva M."/>
            <person name="Pepin K.H."/>
            <person name="Mihindukulasuriya K.A."/>
            <person name="Fulton R."/>
            <person name="Fronick C."/>
            <person name="O'Laughlin M."/>
            <person name="Miner T."/>
            <person name="Herter B."/>
            <person name="Rosa B.A."/>
            <person name="Cordes M."/>
            <person name="Tomlinson C."/>
            <person name="Wollam A."/>
            <person name="Palsikar V.B."/>
            <person name="Mardis E.R."/>
            <person name="Wilson R.K."/>
        </authorList>
    </citation>
    <scope>NUCLEOTIDE SEQUENCE [LARGE SCALE GENOMIC DNA]</scope>
    <source>
        <strain evidence="2">KA00683</strain>
    </source>
</reference>
<evidence type="ECO:0000313" key="1">
    <source>
        <dbReference type="EMBL" id="KXB77196.1"/>
    </source>
</evidence>
<dbReference type="EMBL" id="LSDK01000048">
    <property type="protein sequence ID" value="KXB77196.1"/>
    <property type="molecule type" value="Genomic_DNA"/>
</dbReference>
<sequence length="51" mass="5769">MKKTYEPPIMEVWMIDLQRSADLLVSLSLQGNVSDFEPGDDDDLIVDDWGA</sequence>
<dbReference type="RefSeq" id="WP_231724890.1">
    <property type="nucleotide sequence ID" value="NZ_KQ960432.1"/>
</dbReference>
<name>A0A134BB93_9PORP</name>
<dbReference type="AlphaFoldDB" id="A0A134BB93"/>
<protein>
    <submittedName>
        <fullName evidence="1">Uncharacterized protein</fullName>
    </submittedName>
</protein>
<comment type="caution">
    <text evidence="1">The sequence shown here is derived from an EMBL/GenBank/DDBJ whole genome shotgun (WGS) entry which is preliminary data.</text>
</comment>
<proteinExistence type="predicted"/>
<organism evidence="1 2">
    <name type="scientific">Porphyromonas somerae</name>
    <dbReference type="NCBI Taxonomy" id="322095"/>
    <lineage>
        <taxon>Bacteria</taxon>
        <taxon>Pseudomonadati</taxon>
        <taxon>Bacteroidota</taxon>
        <taxon>Bacteroidia</taxon>
        <taxon>Bacteroidales</taxon>
        <taxon>Porphyromonadaceae</taxon>
        <taxon>Porphyromonas</taxon>
    </lineage>
</organism>